<dbReference type="SUPFAM" id="SSF56112">
    <property type="entry name" value="Protein kinase-like (PK-like)"/>
    <property type="match status" value="1"/>
</dbReference>
<keyword evidence="1" id="KW-0175">Coiled coil</keyword>
<organism evidence="2 3">
    <name type="scientific">Halteria grandinella</name>
    <dbReference type="NCBI Taxonomy" id="5974"/>
    <lineage>
        <taxon>Eukaryota</taxon>
        <taxon>Sar</taxon>
        <taxon>Alveolata</taxon>
        <taxon>Ciliophora</taxon>
        <taxon>Intramacronucleata</taxon>
        <taxon>Spirotrichea</taxon>
        <taxon>Stichotrichia</taxon>
        <taxon>Sporadotrichida</taxon>
        <taxon>Halteriidae</taxon>
        <taxon>Halteria</taxon>
    </lineage>
</organism>
<accession>A0A8J8T5R0</accession>
<dbReference type="EMBL" id="RRYP01003973">
    <property type="protein sequence ID" value="TNV83284.1"/>
    <property type="molecule type" value="Genomic_DNA"/>
</dbReference>
<name>A0A8J8T5R0_HALGN</name>
<dbReference type="InterPro" id="IPR008271">
    <property type="entry name" value="Ser/Thr_kinase_AS"/>
</dbReference>
<proteinExistence type="predicted"/>
<evidence type="ECO:0000256" key="1">
    <source>
        <dbReference type="SAM" id="Coils"/>
    </source>
</evidence>
<evidence type="ECO:0000313" key="3">
    <source>
        <dbReference type="Proteomes" id="UP000785679"/>
    </source>
</evidence>
<dbReference type="Proteomes" id="UP000785679">
    <property type="component" value="Unassembled WGS sequence"/>
</dbReference>
<reference evidence="2" key="1">
    <citation type="submission" date="2019-06" db="EMBL/GenBank/DDBJ databases">
        <authorList>
            <person name="Zheng W."/>
        </authorList>
    </citation>
    <scope>NUCLEOTIDE SEQUENCE</scope>
    <source>
        <strain evidence="2">QDHG01</strain>
    </source>
</reference>
<feature type="coiled-coil region" evidence="1">
    <location>
        <begin position="420"/>
        <end position="450"/>
    </location>
</feature>
<dbReference type="GO" id="GO:0004672">
    <property type="term" value="F:protein kinase activity"/>
    <property type="evidence" value="ECO:0007669"/>
    <property type="project" value="InterPro"/>
</dbReference>
<dbReference type="InterPro" id="IPR011009">
    <property type="entry name" value="Kinase-like_dom_sf"/>
</dbReference>
<sequence>MANITRLCSTFCLSHLSFQLRIGPVKEKLLDFLSLLAKNQQQTIIDASGISELSQEQLLIICRRMEMHGHKELRPADYIGNNEEEIKEFYKFPIIEDKEEYKSKYFVKKSVNRIYIFKDENYVIKAPKQTIEQYEEIFPRSLQNLLVEQQMIQVLAYNDENILTQMSEVIVLKNNKFVYYLAYKPLYELYEEIRDPARLLRDSVLLASYLNELHMKTRLYHGDIKPANIFMYPNGIGLLRTDCDSLVSLYHQTSTVEEVYQVRSYTKGYASEQLISLLDSAVANDKCIFFSQQFLLEEDFRQFKTTVMKIFQKTKSSKNYDPLLYQFMEQLVDPAMKTVEQFFDSLLFSPNFFKDFIIFLRDKNNYSFSKGFQAFIPMLIDHIIKERVWFFRNQLLWDTSNTLYREMQIDQDLELNLYFIQDLSQELVFKQRSEQKYEEAIQRLLSLRSKREGGQVIQIARQDLKWLDKLREISKVYMQKLVNFLEQKKETEESVQEGKIVALNLLKDFAKDPYDPKQSQLRLMIDSLIFTLWRTITCINHSFTTLRDRILTEYVDFVSTTIQLYTSDDDYKTIMLNHFKMIIGECFYIQEALA</sequence>
<dbReference type="AlphaFoldDB" id="A0A8J8T5R0"/>
<dbReference type="PROSITE" id="PS00108">
    <property type="entry name" value="PROTEIN_KINASE_ST"/>
    <property type="match status" value="1"/>
</dbReference>
<keyword evidence="3" id="KW-1185">Reference proteome</keyword>
<comment type="caution">
    <text evidence="2">The sequence shown here is derived from an EMBL/GenBank/DDBJ whole genome shotgun (WGS) entry which is preliminary data.</text>
</comment>
<gene>
    <name evidence="2" type="ORF">FGO68_gene1122</name>
</gene>
<protein>
    <submittedName>
        <fullName evidence="2">Uncharacterized protein</fullName>
    </submittedName>
</protein>
<evidence type="ECO:0000313" key="2">
    <source>
        <dbReference type="EMBL" id="TNV83284.1"/>
    </source>
</evidence>